<dbReference type="PANTHER" id="PTHR43205">
    <property type="entry name" value="PROSTAGLANDIN REDUCTASE"/>
    <property type="match status" value="1"/>
</dbReference>
<dbReference type="FunFam" id="3.40.50.720:FF:000121">
    <property type="entry name" value="Prostaglandin reductase 2"/>
    <property type="match status" value="1"/>
</dbReference>
<evidence type="ECO:0000313" key="3">
    <source>
        <dbReference type="EMBL" id="MCP3427172.1"/>
    </source>
</evidence>
<dbReference type="Gene3D" id="3.90.180.10">
    <property type="entry name" value="Medium-chain alcohol dehydrogenases, catalytic domain"/>
    <property type="match status" value="1"/>
</dbReference>
<dbReference type="Pfam" id="PF00107">
    <property type="entry name" value="ADH_zinc_N"/>
    <property type="match status" value="1"/>
</dbReference>
<sequence>MAVSTQIQLASRPEGWPADENFSTVRVELPDLAEGEVRVRNEAVSVDPYMRGRMTDAESYVEPFAVGETMTGGAVGRVVESSSEDLPVGTPVLHQLGWRDLAQGPAEQFRAVREPEGAPLSLYLGILGMPGLTAYTGLTQAAGLREGDTVFVSGAAGAVGTAVGQIARLLGAGRVLGSAGSGEKVELLTGKYGYDAAVNYKDAPIREQLPEMAGEDGVDVYFDNVGGDHLEAALDVLNRNGRVAVCGAISQYNATEATPGPDNLAQLIKNSLRLQGFTVGDYLQHAEEFNRRMLEWFSEGRIAYDETVVEGIENAPEAFVSMMRGANQGKMVVRV</sequence>
<dbReference type="Proteomes" id="UP001139502">
    <property type="component" value="Unassembled WGS sequence"/>
</dbReference>
<dbReference type="InterPro" id="IPR013149">
    <property type="entry name" value="ADH-like_C"/>
</dbReference>
<dbReference type="InterPro" id="IPR036291">
    <property type="entry name" value="NAD(P)-bd_dom_sf"/>
</dbReference>
<dbReference type="AlphaFoldDB" id="A0A9X2HIL3"/>
<accession>A0A9X2HIL3</accession>
<dbReference type="InterPro" id="IPR041694">
    <property type="entry name" value="ADH_N_2"/>
</dbReference>
<dbReference type="PANTHER" id="PTHR43205:SF7">
    <property type="entry name" value="PROSTAGLANDIN REDUCTASE 1"/>
    <property type="match status" value="1"/>
</dbReference>
<dbReference type="RefSeq" id="WP_254168892.1">
    <property type="nucleotide sequence ID" value="NZ_JANAFB010000057.1"/>
</dbReference>
<gene>
    <name evidence="3" type="ORF">NBM05_14425</name>
</gene>
<evidence type="ECO:0000256" key="1">
    <source>
        <dbReference type="ARBA" id="ARBA00023002"/>
    </source>
</evidence>
<keyword evidence="4" id="KW-1185">Reference proteome</keyword>
<proteinExistence type="predicted"/>
<organism evidence="3 4">
    <name type="scientific">Rothia santali</name>
    <dbReference type="NCBI Taxonomy" id="2949643"/>
    <lineage>
        <taxon>Bacteria</taxon>
        <taxon>Bacillati</taxon>
        <taxon>Actinomycetota</taxon>
        <taxon>Actinomycetes</taxon>
        <taxon>Micrococcales</taxon>
        <taxon>Micrococcaceae</taxon>
        <taxon>Rothia</taxon>
    </lineage>
</organism>
<comment type="caution">
    <text evidence="3">The sequence shown here is derived from an EMBL/GenBank/DDBJ whole genome shotgun (WGS) entry which is preliminary data.</text>
</comment>
<dbReference type="SUPFAM" id="SSF50129">
    <property type="entry name" value="GroES-like"/>
    <property type="match status" value="1"/>
</dbReference>
<evidence type="ECO:0000259" key="2">
    <source>
        <dbReference type="SMART" id="SM00829"/>
    </source>
</evidence>
<dbReference type="SMART" id="SM00829">
    <property type="entry name" value="PKS_ER"/>
    <property type="match status" value="1"/>
</dbReference>
<dbReference type="EMBL" id="JANAFB010000057">
    <property type="protein sequence ID" value="MCP3427172.1"/>
    <property type="molecule type" value="Genomic_DNA"/>
</dbReference>
<protein>
    <submittedName>
        <fullName evidence="3">NADP-dependent oxidoreductase</fullName>
    </submittedName>
</protein>
<dbReference type="InterPro" id="IPR011032">
    <property type="entry name" value="GroES-like_sf"/>
</dbReference>
<dbReference type="Gene3D" id="3.40.50.720">
    <property type="entry name" value="NAD(P)-binding Rossmann-like Domain"/>
    <property type="match status" value="1"/>
</dbReference>
<dbReference type="InterPro" id="IPR020843">
    <property type="entry name" value="ER"/>
</dbReference>
<feature type="domain" description="Enoyl reductase (ER)" evidence="2">
    <location>
        <begin position="18"/>
        <end position="333"/>
    </location>
</feature>
<keyword evidence="1" id="KW-0560">Oxidoreductase</keyword>
<dbReference type="CDD" id="cd05288">
    <property type="entry name" value="PGDH"/>
    <property type="match status" value="1"/>
</dbReference>
<name>A0A9X2HIL3_9MICC</name>
<dbReference type="GO" id="GO:0016628">
    <property type="term" value="F:oxidoreductase activity, acting on the CH-CH group of donors, NAD or NADP as acceptor"/>
    <property type="evidence" value="ECO:0007669"/>
    <property type="project" value="InterPro"/>
</dbReference>
<evidence type="ECO:0000313" key="4">
    <source>
        <dbReference type="Proteomes" id="UP001139502"/>
    </source>
</evidence>
<reference evidence="3" key="1">
    <citation type="submission" date="2022-06" db="EMBL/GenBank/DDBJ databases">
        <title>Rothia sp. isolated from sandalwood seedling.</title>
        <authorList>
            <person name="Tuikhar N."/>
            <person name="Kirdat K."/>
            <person name="Thorat V."/>
            <person name="Swetha P."/>
            <person name="Padma S."/>
            <person name="Sundararaj R."/>
            <person name="Yadav A."/>
        </authorList>
    </citation>
    <scope>NUCLEOTIDE SEQUENCE</scope>
    <source>
        <strain evidence="3">AR01</strain>
    </source>
</reference>
<dbReference type="SUPFAM" id="SSF51735">
    <property type="entry name" value="NAD(P)-binding Rossmann-fold domains"/>
    <property type="match status" value="1"/>
</dbReference>
<dbReference type="Pfam" id="PF16884">
    <property type="entry name" value="ADH_N_2"/>
    <property type="match status" value="1"/>
</dbReference>
<dbReference type="InterPro" id="IPR045010">
    <property type="entry name" value="MDR_fam"/>
</dbReference>